<feature type="transmembrane region" description="Helical" evidence="1">
    <location>
        <begin position="6"/>
        <end position="28"/>
    </location>
</feature>
<name>A0A8F2IX09_9CAUD</name>
<reference evidence="2 3" key="1">
    <citation type="submission" date="2021-03" db="EMBL/GenBank/DDBJ databases">
        <authorList>
            <person name="Guerrero-Bustamante C.A."/>
            <person name="Garlena R.A."/>
            <person name="Russell D.A."/>
            <person name="Jacobs-Sera D."/>
            <person name="Hatfull G.F."/>
        </authorList>
    </citation>
    <scope>NUCLEOTIDE SEQUENCE [LARGE SCALE GENOMIC DNA]</scope>
</reference>
<keyword evidence="1" id="KW-1133">Transmembrane helix</keyword>
<dbReference type="EMBL" id="MW822148">
    <property type="protein sequence ID" value="QWT30516.1"/>
    <property type="molecule type" value="Genomic_DNA"/>
</dbReference>
<organism evidence="2 3">
    <name type="scientific">Mycobacterium phage I3</name>
    <dbReference type="NCBI Taxonomy" id="2994057"/>
    <lineage>
        <taxon>Viruses</taxon>
        <taxon>Duplodnaviria</taxon>
        <taxon>Heunggongvirae</taxon>
        <taxon>Uroviricota</taxon>
        <taxon>Caudoviricetes</taxon>
        <taxon>Ceeclamvirinae</taxon>
        <taxon>Bixzunavirus</taxon>
        <taxon>Bixzunavirus I3</taxon>
    </lineage>
</organism>
<gene>
    <name evidence="2" type="primary">2</name>
    <name evidence="2" type="ORF">PBI_I3_2</name>
</gene>
<keyword evidence="1" id="KW-0472">Membrane</keyword>
<sequence length="67" mass="7519">MPCQQKVQIAFAIAVLALVIGLIGWGCTRRAYRTRQIRILACSTPTTIVLLPHCHTPTPTLQEDYRL</sequence>
<dbReference type="Proteomes" id="UP000683437">
    <property type="component" value="Segment"/>
</dbReference>
<evidence type="ECO:0000313" key="2">
    <source>
        <dbReference type="EMBL" id="QWT30516.1"/>
    </source>
</evidence>
<proteinExistence type="predicted"/>
<dbReference type="RefSeq" id="YP_010510410.1">
    <property type="nucleotide sequence ID" value="NC_067270.1"/>
</dbReference>
<keyword evidence="1" id="KW-0812">Transmembrane</keyword>
<accession>A0A8F2IX09</accession>
<evidence type="ECO:0000256" key="1">
    <source>
        <dbReference type="SAM" id="Phobius"/>
    </source>
</evidence>
<protein>
    <submittedName>
        <fullName evidence="2">Uncharacterized protein</fullName>
    </submittedName>
</protein>
<evidence type="ECO:0000313" key="3">
    <source>
        <dbReference type="Proteomes" id="UP000683437"/>
    </source>
</evidence>
<dbReference type="GeneID" id="75735248"/>
<keyword evidence="3" id="KW-1185">Reference proteome</keyword>